<reference evidence="3" key="2">
    <citation type="submission" date="2022-06" db="UniProtKB">
        <authorList>
            <consortium name="EnsemblMetazoa"/>
        </authorList>
    </citation>
    <scope>IDENTIFICATION</scope>
    <source>
        <strain evidence="3">PS312</strain>
    </source>
</reference>
<reference evidence="4" key="1">
    <citation type="journal article" date="2008" name="Nat. Genet.">
        <title>The Pristionchus pacificus genome provides a unique perspective on nematode lifestyle and parasitism.</title>
        <authorList>
            <person name="Dieterich C."/>
            <person name="Clifton S.W."/>
            <person name="Schuster L.N."/>
            <person name="Chinwalla A."/>
            <person name="Delehaunty K."/>
            <person name="Dinkelacker I."/>
            <person name="Fulton L."/>
            <person name="Fulton R."/>
            <person name="Godfrey J."/>
            <person name="Minx P."/>
            <person name="Mitreva M."/>
            <person name="Roeseler W."/>
            <person name="Tian H."/>
            <person name="Witte H."/>
            <person name="Yang S.P."/>
            <person name="Wilson R.K."/>
            <person name="Sommer R.J."/>
        </authorList>
    </citation>
    <scope>NUCLEOTIDE SEQUENCE [LARGE SCALE GENOMIC DNA]</scope>
    <source>
        <strain evidence="4">PS312</strain>
    </source>
</reference>
<dbReference type="InterPro" id="IPR035969">
    <property type="entry name" value="Rab-GAP_TBC_sf"/>
</dbReference>
<feature type="region of interest" description="Disordered" evidence="2">
    <location>
        <begin position="953"/>
        <end position="973"/>
    </location>
</feature>
<keyword evidence="1" id="KW-0175">Coiled coil</keyword>
<evidence type="ECO:0000313" key="3">
    <source>
        <dbReference type="EnsemblMetazoa" id="PPA36171.1"/>
    </source>
</evidence>
<organism evidence="3 4">
    <name type="scientific">Pristionchus pacificus</name>
    <name type="common">Parasitic nematode worm</name>
    <dbReference type="NCBI Taxonomy" id="54126"/>
    <lineage>
        <taxon>Eukaryota</taxon>
        <taxon>Metazoa</taxon>
        <taxon>Ecdysozoa</taxon>
        <taxon>Nematoda</taxon>
        <taxon>Chromadorea</taxon>
        <taxon>Rhabditida</taxon>
        <taxon>Rhabditina</taxon>
        <taxon>Diplogasteromorpha</taxon>
        <taxon>Diplogasteroidea</taxon>
        <taxon>Neodiplogasteridae</taxon>
        <taxon>Pristionchus</taxon>
    </lineage>
</organism>
<evidence type="ECO:0000313" key="4">
    <source>
        <dbReference type="Proteomes" id="UP000005239"/>
    </source>
</evidence>
<dbReference type="SUPFAM" id="SSF50729">
    <property type="entry name" value="PH domain-like"/>
    <property type="match status" value="1"/>
</dbReference>
<dbReference type="GO" id="GO:0005886">
    <property type="term" value="C:plasma membrane"/>
    <property type="evidence" value="ECO:0000318"/>
    <property type="project" value="GO_Central"/>
</dbReference>
<dbReference type="PROSITE" id="PS50086">
    <property type="entry name" value="TBC_RABGAP"/>
    <property type="match status" value="1"/>
</dbReference>
<dbReference type="SUPFAM" id="SSF47923">
    <property type="entry name" value="Ypt/Rab-GAP domain of gyp1p"/>
    <property type="match status" value="2"/>
</dbReference>
<dbReference type="Gene3D" id="1.10.472.80">
    <property type="entry name" value="Ypt/Rab-GAP domain of gyp1p, domain 3"/>
    <property type="match status" value="1"/>
</dbReference>
<dbReference type="GO" id="GO:0005096">
    <property type="term" value="F:GTPase activator activity"/>
    <property type="evidence" value="ECO:0000318"/>
    <property type="project" value="GO_Central"/>
</dbReference>
<proteinExistence type="predicted"/>
<name>A0A2A6CXH0_PRIPA</name>
<dbReference type="PANTHER" id="PTHR47219">
    <property type="entry name" value="RAB GTPASE-ACTIVATING PROTEIN 1-LIKE"/>
    <property type="match status" value="1"/>
</dbReference>
<dbReference type="InterPro" id="IPR000195">
    <property type="entry name" value="Rab-GAP-TBC_dom"/>
</dbReference>
<feature type="region of interest" description="Disordered" evidence="2">
    <location>
        <begin position="755"/>
        <end position="810"/>
    </location>
</feature>
<feature type="compositionally biased region" description="Low complexity" evidence="2">
    <location>
        <begin position="798"/>
        <end position="808"/>
    </location>
</feature>
<sequence length="1690" mass="192852">MMMEYAVMDYADRVEEECAMWQPLVDKEKKEKEEKERAEEAKRKRWRDAFPTVTEFAPPAEFVTIHRDGSQLYNRLLLARQADREWVAKHRYKLSPSIVVAEILRFIDVSPEYKMSTTYAANTTVEEPLYSTIGNELRISKRYEPVRDAKGKKKHGFNIYATGMFYLDSRLQQDNIQLFIDETRQADATKSHWVPESVKALSSFAQRFLFDLKMEIAKLKYEEIHSISRLISRSADTRRRVDLVYKLIEPFRGETRWTNEKVDQLWAYVFSFTIEPLVIPDYQAPLLLRLQSDLLYVFLLFADNLYSFGQYPVQFHDEFVFYVLPEGEAAAHPPTPVATAATVRLSTSSAASETTKMRSTTMKECRMAVRDARCRLWNSTEFLSSMLTGVQTRTRLGALDYLDRTFSRAFTEKLEEYARSEGEVGEEGAERKGPHSFVAIRAALLAAARKCTHALTEEFMAAFRKEDRLSTALKDARSIFIGAAMCAYAGSLRGGAAVRTIEVREAFSRSLVEAKIPPERRRRWGVDTEEKYGRIVARLEWPLPYVLHPSLLTLLGDARHFILNLLRCSEIIMDIQCDVEHPVAEDCRRPFLLLMRNLLQLITLISELFYKQAQVLVDRYFARIDASTTVDEAREQADVLHDRLRDLMGSTGIRKMVRDIVDMFCRMTDEIHLFLLSGKITSMEVFKWSKVVERERSMLISMGENMTNNVLADLVTMCLECSRRYSDANHRRAMKRRNRRPPLTASKMTLATSEEAGAQAALHGAPMTPIPAPRKTRAAPPRPIPAAGGAETGATLPSSSSSSSSAAAVKQKNPLVMPTAASPTMSGWIHKVETRPLLGVITRKRYWFALADGSPYLYCSHSEEHVFETGCNTLREDWMRALQETRKRSWTTHIDIDKEIHSLTSIAASPRSPFDGHFLDGGVEMREEESSDESRTLEETEPFTESVCDLLKELGPTTSSGGEEEGGERASDVFEESNHDVTVISDGRGRIPMSPPISIPSSPSAKFYVAPDGSLNEHSFEMPKEIIGPETALSRLAENSIERPTRRAKEMASRGLKELRERGRSFTGAKDCEQCKRMHSLLSESETCRLEMEELVEAFEEQSKSQRNMLRRATKENESLRRIASLTDKEQEELDMVLEKEEELNETRMRVNELQRRLQDAEEQNRQLEATVSSLQCDVEAFRDSVRTKEELIMRMAEQNSELEKEGGERRMSLHGEVEVPEGIPVEDASCVVVEEEARKIYEEQAVRDVHEMRDLVEGYRIQNEALNNEIVELHNMLTAYEEKERKLTRAHFETQACYYQLKSRYIMVLNHFKSPEKPGKIMEPGILRELIDEANRTPRSARKDKNGKATDKLGFYVEGGAANGGDGSKLDAMFETAADCQKRADELLEASQLEQSEEYMKWLQSWDAFLVNSVNTKNTVASSPELKSLVRTGIPLAHRARVWVRLVSLHVRDRQAEMGNGYYDCMLKKAKRKKDEGVFDAAIKQIDLDLARTLPTNKYFEDPSSEKVELLRRVLYAYRYHNADLGYCQGLNRLAAIGLLYLSEEDAFWFLTACVEILQPPGYYTSTLIGAVADQKVDLSLFTLSWFLTCFVDILPHSVYLNIFDVFLYEGNKVLFRFALALLKLGESRVLQCKTIGTVHACLSRASDFVPNFKKLAQVAFNELNPFPQKSIEQKRQAYLTELKGQGYR</sequence>
<dbReference type="SMART" id="SM00164">
    <property type="entry name" value="TBC"/>
    <property type="match status" value="1"/>
</dbReference>
<dbReference type="GO" id="GO:0005737">
    <property type="term" value="C:cytoplasm"/>
    <property type="evidence" value="ECO:0000318"/>
    <property type="project" value="GO_Central"/>
</dbReference>
<dbReference type="OrthoDB" id="294251at2759"/>
<feature type="coiled-coil region" evidence="1">
    <location>
        <begin position="1250"/>
        <end position="1284"/>
    </location>
</feature>
<dbReference type="Gene3D" id="1.10.8.270">
    <property type="entry name" value="putative rabgap domain of human tbc1 domain family member 14 like domains"/>
    <property type="match status" value="1"/>
</dbReference>
<dbReference type="InterPro" id="IPR050302">
    <property type="entry name" value="Rab_GAP_TBC_domain"/>
</dbReference>
<protein>
    <submittedName>
        <fullName evidence="3">Tbc-2</fullName>
    </submittedName>
</protein>
<evidence type="ECO:0000256" key="1">
    <source>
        <dbReference type="SAM" id="Coils"/>
    </source>
</evidence>
<dbReference type="FunFam" id="1.10.8.270:FF:000052">
    <property type="entry name" value="Predicted protein"/>
    <property type="match status" value="1"/>
</dbReference>
<gene>
    <name evidence="3" type="primary">WBGene00274540</name>
</gene>
<dbReference type="Proteomes" id="UP000005239">
    <property type="component" value="Unassembled WGS sequence"/>
</dbReference>
<accession>A0A2A6CXH0</accession>
<keyword evidence="4" id="KW-1185">Reference proteome</keyword>
<dbReference type="PANTHER" id="PTHR47219:SF20">
    <property type="entry name" value="TBC1 DOMAIN FAMILY MEMBER 2B"/>
    <property type="match status" value="1"/>
</dbReference>
<dbReference type="EnsemblMetazoa" id="PPA36171.1">
    <property type="protein sequence ID" value="PPA36171.1"/>
    <property type="gene ID" value="WBGene00274540"/>
</dbReference>
<feature type="coiled-coil region" evidence="1">
    <location>
        <begin position="1096"/>
        <end position="1206"/>
    </location>
</feature>
<accession>A0A8R1UQI0</accession>
<dbReference type="Pfam" id="PF00566">
    <property type="entry name" value="RabGAP-TBC"/>
    <property type="match status" value="2"/>
</dbReference>
<evidence type="ECO:0000256" key="2">
    <source>
        <dbReference type="SAM" id="MobiDB-lite"/>
    </source>
</evidence>